<comment type="similarity">
    <text evidence="1">Belongs to the glycosyl hydrolase 3 family.</text>
</comment>
<keyword evidence="2 5" id="KW-0378">Hydrolase</keyword>
<dbReference type="Proteomes" id="UP000535182">
    <property type="component" value="Unassembled WGS sequence"/>
</dbReference>
<dbReference type="SUPFAM" id="SSF52279">
    <property type="entry name" value="Beta-D-glucan exohydrolase, C-terminal domain"/>
    <property type="match status" value="1"/>
</dbReference>
<dbReference type="SMART" id="SM01217">
    <property type="entry name" value="Fn3_like"/>
    <property type="match status" value="1"/>
</dbReference>
<dbReference type="GO" id="GO:0008422">
    <property type="term" value="F:beta-glucosidase activity"/>
    <property type="evidence" value="ECO:0007669"/>
    <property type="project" value="UniProtKB-EC"/>
</dbReference>
<keyword evidence="6" id="KW-1185">Reference proteome</keyword>
<dbReference type="Pfam" id="PF01915">
    <property type="entry name" value="Glyco_hydro_3_C"/>
    <property type="match status" value="1"/>
</dbReference>
<dbReference type="RefSeq" id="WP_183977772.1">
    <property type="nucleotide sequence ID" value="NZ_JACHEB010000006.1"/>
</dbReference>
<dbReference type="InterPro" id="IPR013783">
    <property type="entry name" value="Ig-like_fold"/>
</dbReference>
<evidence type="ECO:0000259" key="4">
    <source>
        <dbReference type="SMART" id="SM01217"/>
    </source>
</evidence>
<dbReference type="PANTHER" id="PTHR42715:SF10">
    <property type="entry name" value="BETA-GLUCOSIDASE"/>
    <property type="match status" value="1"/>
</dbReference>
<dbReference type="PRINTS" id="PR00133">
    <property type="entry name" value="GLHYDRLASE3"/>
</dbReference>
<dbReference type="AlphaFoldDB" id="A0A9X0QF90"/>
<protein>
    <submittedName>
        <fullName evidence="5">Beta-glucosidase</fullName>
        <ecNumber evidence="5">3.2.1.21</ecNumber>
    </submittedName>
</protein>
<keyword evidence="3" id="KW-0732">Signal</keyword>
<evidence type="ECO:0000256" key="3">
    <source>
        <dbReference type="SAM" id="SignalP"/>
    </source>
</evidence>
<dbReference type="InterPro" id="IPR036962">
    <property type="entry name" value="Glyco_hydro_3_N_sf"/>
</dbReference>
<dbReference type="GO" id="GO:0005975">
    <property type="term" value="P:carbohydrate metabolic process"/>
    <property type="evidence" value="ECO:0007669"/>
    <property type="project" value="InterPro"/>
</dbReference>
<evidence type="ECO:0000256" key="1">
    <source>
        <dbReference type="ARBA" id="ARBA00005336"/>
    </source>
</evidence>
<sequence length="728" mass="78570">MYLYNRKFAAILLYFGCATAQSVHGQTSTPADAQVQSRVNSLLQQMSLDEKLQFIASKYPSNASPGGGAGLIPGIPRLGIPDLNMVDSATGSGSTTQASSTFPATIALAASWEPHLSYDYGVQVAKQLRAQGFGMGLGGGANLTREPRAGRTFEYLGEDPILAGELLAERTNGTQSQRVIATAKHFAGNEQETNRMGGNSQIDERTLRELYLLPFEIALERSNPLSFMCAYTRLNGDYACENKSLLTNILKTEWKFQGEVQSDWGATHSTVKAINAGLDEEEGSDAGPAFLAPVPVRSVLASRAVSQDRLDDMIRRKLYVLIASGVMDDPPKGGGTIDFVGANSFAQSVEEQSIVLLRNQSNQLPLKINAPKRIAVIGAHADAAVMTGGGSADTFHPVTGAFAGCGGLRFAKTGGCGWWRSPWLKVDAPLTKTLQQLSPASIISFAGNRDENAPFRDYTPDEIRDAVTLARNADVAIVVVAQPAGEDFGDLPSLNLANPSNQNQLVEAVADVNPHTVVVIESGNPVLMPWKDKVSAIVEAWYPGEGGGRAIANVLFGKVNPSGKLPISFPVHDQDSPTWGTDGAFAADPIYTEKLDIGYRWYDVHDIKPLYEFGYGLSYTHFRYSNLSVEKTDEHGMVARFSVSNDGHVDGAEVAQVYLDIRSPGEPPRRLGGWAKVNLTPGEKKEVRVVIPPKALRVWSLDGDRWEFVVPSKVEVGSSSRDIQLSSQ</sequence>
<dbReference type="Gene3D" id="3.40.50.1700">
    <property type="entry name" value="Glycoside hydrolase family 3 C-terminal domain"/>
    <property type="match status" value="1"/>
</dbReference>
<dbReference type="InterPro" id="IPR001764">
    <property type="entry name" value="Glyco_hydro_3_N"/>
</dbReference>
<comment type="caution">
    <text evidence="5">The sequence shown here is derived from an EMBL/GenBank/DDBJ whole genome shotgun (WGS) entry which is preliminary data.</text>
</comment>
<gene>
    <name evidence="5" type="ORF">HDF14_002989</name>
</gene>
<dbReference type="Gene3D" id="3.20.20.300">
    <property type="entry name" value="Glycoside hydrolase, family 3, N-terminal domain"/>
    <property type="match status" value="1"/>
</dbReference>
<dbReference type="InterPro" id="IPR002772">
    <property type="entry name" value="Glyco_hydro_3_C"/>
</dbReference>
<dbReference type="Gene3D" id="2.60.40.10">
    <property type="entry name" value="Immunoglobulins"/>
    <property type="match status" value="1"/>
</dbReference>
<dbReference type="SUPFAM" id="SSF51445">
    <property type="entry name" value="(Trans)glycosidases"/>
    <property type="match status" value="1"/>
</dbReference>
<dbReference type="EMBL" id="JACHEB010000006">
    <property type="protein sequence ID" value="MBB5329371.1"/>
    <property type="molecule type" value="Genomic_DNA"/>
</dbReference>
<dbReference type="Pfam" id="PF00933">
    <property type="entry name" value="Glyco_hydro_3"/>
    <property type="match status" value="1"/>
</dbReference>
<evidence type="ECO:0000313" key="6">
    <source>
        <dbReference type="Proteomes" id="UP000535182"/>
    </source>
</evidence>
<dbReference type="InterPro" id="IPR026891">
    <property type="entry name" value="Fn3-like"/>
</dbReference>
<accession>A0A9X0QF90</accession>
<keyword evidence="5" id="KW-0326">Glycosidase</keyword>
<dbReference type="EC" id="3.2.1.21" evidence="5"/>
<dbReference type="InterPro" id="IPR036881">
    <property type="entry name" value="Glyco_hydro_3_C_sf"/>
</dbReference>
<evidence type="ECO:0000256" key="2">
    <source>
        <dbReference type="ARBA" id="ARBA00022801"/>
    </source>
</evidence>
<evidence type="ECO:0000313" key="5">
    <source>
        <dbReference type="EMBL" id="MBB5329371.1"/>
    </source>
</evidence>
<dbReference type="InterPro" id="IPR017853">
    <property type="entry name" value="GH"/>
</dbReference>
<proteinExistence type="inferred from homology"/>
<feature type="signal peptide" evidence="3">
    <location>
        <begin position="1"/>
        <end position="20"/>
    </location>
</feature>
<organism evidence="5 6">
    <name type="scientific">Tunturiibacter gelidiferens</name>
    <dbReference type="NCBI Taxonomy" id="3069689"/>
    <lineage>
        <taxon>Bacteria</taxon>
        <taxon>Pseudomonadati</taxon>
        <taxon>Acidobacteriota</taxon>
        <taxon>Terriglobia</taxon>
        <taxon>Terriglobales</taxon>
        <taxon>Acidobacteriaceae</taxon>
        <taxon>Tunturiibacter</taxon>
    </lineage>
</organism>
<feature type="chain" id="PRO_5040906467" evidence="3">
    <location>
        <begin position="21"/>
        <end position="728"/>
    </location>
</feature>
<dbReference type="InterPro" id="IPR050288">
    <property type="entry name" value="Cellulose_deg_GH3"/>
</dbReference>
<feature type="domain" description="Fibronectin type III-like" evidence="4">
    <location>
        <begin position="653"/>
        <end position="720"/>
    </location>
</feature>
<name>A0A9X0QF90_9BACT</name>
<dbReference type="Pfam" id="PF14310">
    <property type="entry name" value="Fn3-like"/>
    <property type="match status" value="1"/>
</dbReference>
<dbReference type="PANTHER" id="PTHR42715">
    <property type="entry name" value="BETA-GLUCOSIDASE"/>
    <property type="match status" value="1"/>
</dbReference>
<reference evidence="5 6" key="1">
    <citation type="submission" date="2020-08" db="EMBL/GenBank/DDBJ databases">
        <title>Genomic Encyclopedia of Type Strains, Phase IV (KMG-V): Genome sequencing to study the core and pangenomes of soil and plant-associated prokaryotes.</title>
        <authorList>
            <person name="Whitman W."/>
        </authorList>
    </citation>
    <scope>NUCLEOTIDE SEQUENCE [LARGE SCALE GENOMIC DNA]</scope>
    <source>
        <strain evidence="5 6">X5P2</strain>
    </source>
</reference>